<name>A0AAV4WSZ3_CAEEX</name>
<keyword evidence="2" id="KW-0472">Membrane</keyword>
<comment type="caution">
    <text evidence="3">The sequence shown here is derived from an EMBL/GenBank/DDBJ whole genome shotgun (WGS) entry which is preliminary data.</text>
</comment>
<evidence type="ECO:0000256" key="1">
    <source>
        <dbReference type="SAM" id="MobiDB-lite"/>
    </source>
</evidence>
<evidence type="ECO:0000256" key="2">
    <source>
        <dbReference type="SAM" id="Phobius"/>
    </source>
</evidence>
<feature type="compositionally biased region" description="Pro residues" evidence="1">
    <location>
        <begin position="129"/>
        <end position="139"/>
    </location>
</feature>
<dbReference type="EMBL" id="BPLR01016670">
    <property type="protein sequence ID" value="GIY85622.1"/>
    <property type="molecule type" value="Genomic_DNA"/>
</dbReference>
<sequence length="156" mass="17083">MLTCPNQHRNWLAKLPLRDLSKKRLDSAVKYIKVTFTFLEMNFLQINSYKTATYMTVAVAIVGLALLIGGAALTGIAYTEVRPNYADENYNRYMGAHLQRTVGPIMLAFGGLLLFGAASFWASSCSPPSTLPNPPPSPASPEGTSTEDAHLYVQVR</sequence>
<evidence type="ECO:0000313" key="4">
    <source>
        <dbReference type="Proteomes" id="UP001054945"/>
    </source>
</evidence>
<dbReference type="Proteomes" id="UP001054945">
    <property type="component" value="Unassembled WGS sequence"/>
</dbReference>
<protein>
    <submittedName>
        <fullName evidence="3">Uncharacterized protein</fullName>
    </submittedName>
</protein>
<feature type="transmembrane region" description="Helical" evidence="2">
    <location>
        <begin position="54"/>
        <end position="81"/>
    </location>
</feature>
<dbReference type="AlphaFoldDB" id="A0AAV4WSZ3"/>
<organism evidence="3 4">
    <name type="scientific">Caerostris extrusa</name>
    <name type="common">Bark spider</name>
    <name type="synonym">Caerostris bankana</name>
    <dbReference type="NCBI Taxonomy" id="172846"/>
    <lineage>
        <taxon>Eukaryota</taxon>
        <taxon>Metazoa</taxon>
        <taxon>Ecdysozoa</taxon>
        <taxon>Arthropoda</taxon>
        <taxon>Chelicerata</taxon>
        <taxon>Arachnida</taxon>
        <taxon>Araneae</taxon>
        <taxon>Araneomorphae</taxon>
        <taxon>Entelegynae</taxon>
        <taxon>Araneoidea</taxon>
        <taxon>Araneidae</taxon>
        <taxon>Caerostris</taxon>
    </lineage>
</organism>
<feature type="transmembrane region" description="Helical" evidence="2">
    <location>
        <begin position="102"/>
        <end position="122"/>
    </location>
</feature>
<accession>A0AAV4WSZ3</accession>
<proteinExistence type="predicted"/>
<keyword evidence="4" id="KW-1185">Reference proteome</keyword>
<keyword evidence="2" id="KW-1133">Transmembrane helix</keyword>
<reference evidence="3 4" key="1">
    <citation type="submission" date="2021-06" db="EMBL/GenBank/DDBJ databases">
        <title>Caerostris extrusa draft genome.</title>
        <authorList>
            <person name="Kono N."/>
            <person name="Arakawa K."/>
        </authorList>
    </citation>
    <scope>NUCLEOTIDE SEQUENCE [LARGE SCALE GENOMIC DNA]</scope>
</reference>
<feature type="region of interest" description="Disordered" evidence="1">
    <location>
        <begin position="129"/>
        <end position="149"/>
    </location>
</feature>
<keyword evidence="2" id="KW-0812">Transmembrane</keyword>
<evidence type="ECO:0000313" key="3">
    <source>
        <dbReference type="EMBL" id="GIY85622.1"/>
    </source>
</evidence>
<gene>
    <name evidence="3" type="ORF">CEXT_737331</name>
</gene>